<dbReference type="InterPro" id="IPR022687">
    <property type="entry name" value="HTH_DTXR"/>
</dbReference>
<dbReference type="Pfam" id="PF04023">
    <property type="entry name" value="FeoA"/>
    <property type="match status" value="1"/>
</dbReference>
<dbReference type="GO" id="GO:0046983">
    <property type="term" value="F:protein dimerization activity"/>
    <property type="evidence" value="ECO:0007669"/>
    <property type="project" value="InterPro"/>
</dbReference>
<dbReference type="Pfam" id="PF02742">
    <property type="entry name" value="Fe_dep_repr_C"/>
    <property type="match status" value="1"/>
</dbReference>
<dbReference type="KEGG" id="hje:HacjB3_14810"/>
<dbReference type="STRING" id="795797.HacjB3_14810"/>
<evidence type="ECO:0000256" key="4">
    <source>
        <dbReference type="ARBA" id="ARBA00023004"/>
    </source>
</evidence>
<comment type="subunit">
    <text evidence="3">Homodimer.</text>
</comment>
<evidence type="ECO:0000256" key="1">
    <source>
        <dbReference type="ARBA" id="ARBA00004496"/>
    </source>
</evidence>
<dbReference type="Proteomes" id="UP000000390">
    <property type="component" value="Chromosome"/>
</dbReference>
<dbReference type="Pfam" id="PF01325">
    <property type="entry name" value="Fe_dep_repress"/>
    <property type="match status" value="1"/>
</dbReference>
<dbReference type="SMART" id="SM00419">
    <property type="entry name" value="HTH_CRP"/>
    <property type="match status" value="1"/>
</dbReference>
<protein>
    <submittedName>
        <fullName evidence="9">Iron (Metal) dependent repressor, DtxR family protein</fullName>
    </submittedName>
</protein>
<reference evidence="9 11" key="1">
    <citation type="journal article" date="2010" name="J. Bacteriol.">
        <title>Complete genome sequence of Halalkalicoccus jeotgali B3(T), an extremely halophilic archaeon.</title>
        <authorList>
            <person name="Roh S.W."/>
            <person name="Nam Y.D."/>
            <person name="Nam S.H."/>
            <person name="Choi S.H."/>
            <person name="Park H.S."/>
            <person name="Bae J.W."/>
        </authorList>
    </citation>
    <scope>NUCLEOTIDE SEQUENCE [LARGE SCALE GENOMIC DNA]</scope>
    <source>
        <strain evidence="9">B3</strain>
        <strain evidence="11">DSM 18796 / CECT 7217 / JCM 14584 / KCTC 4019 / B3</strain>
    </source>
</reference>
<gene>
    <name evidence="9" type="ordered locus">HacjB3_14810</name>
    <name evidence="10" type="ORF">C497_10038</name>
</gene>
<dbReference type="AlphaFoldDB" id="D8J972"/>
<dbReference type="InterPro" id="IPR007167">
    <property type="entry name" value="Fe-transptr_FeoA-like"/>
</dbReference>
<evidence type="ECO:0000313" key="12">
    <source>
        <dbReference type="Proteomes" id="UP000011645"/>
    </source>
</evidence>
<dbReference type="SMART" id="SM00529">
    <property type="entry name" value="HTH_DTXR"/>
    <property type="match status" value="1"/>
</dbReference>
<dbReference type="GO" id="GO:0003677">
    <property type="term" value="F:DNA binding"/>
    <property type="evidence" value="ECO:0007669"/>
    <property type="project" value="UniProtKB-KW"/>
</dbReference>
<dbReference type="PANTHER" id="PTHR33238">
    <property type="entry name" value="IRON (METAL) DEPENDENT REPRESSOR, DTXR FAMILY"/>
    <property type="match status" value="1"/>
</dbReference>
<proteinExistence type="inferred from homology"/>
<evidence type="ECO:0000313" key="9">
    <source>
        <dbReference type="EMBL" id="ADJ16341.1"/>
    </source>
</evidence>
<dbReference type="GO" id="GO:0046914">
    <property type="term" value="F:transition metal ion binding"/>
    <property type="evidence" value="ECO:0007669"/>
    <property type="project" value="InterPro"/>
</dbReference>
<dbReference type="PATRIC" id="fig|795797.18.peg.2967"/>
<keyword evidence="5" id="KW-0805">Transcription regulation</keyword>
<evidence type="ECO:0000256" key="2">
    <source>
        <dbReference type="ARBA" id="ARBA00007871"/>
    </source>
</evidence>
<sequence length="228" mass="25041">MRAMTLSAVMEDYLKAIYQLQREGADERVRTSALADHLGVTPPTVTSMLSKLESRGLLDREKYKGVVLTPEGERVAIEVIRHHRLLEAYLSEHLDFAWSEVHDEADRLEHHISEAFEERVAAVLEDPTVDPHGAPIPNEDLEPPAEPAGDVLSECEVGATVEVREVSDRDPDVLEYLSEHGVNPGVSLSVEEVAPFGMVTVSTDDGRVSLPEDVARHVRVAPVAEALG</sequence>
<dbReference type="PROSITE" id="PS50944">
    <property type="entry name" value="HTH_DTXR"/>
    <property type="match status" value="1"/>
</dbReference>
<evidence type="ECO:0000256" key="5">
    <source>
        <dbReference type="ARBA" id="ARBA00023015"/>
    </source>
</evidence>
<dbReference type="InterPro" id="IPR008988">
    <property type="entry name" value="Transcriptional_repressor_C"/>
</dbReference>
<dbReference type="InterPro" id="IPR036390">
    <property type="entry name" value="WH_DNA-bd_sf"/>
</dbReference>
<dbReference type="PANTHER" id="PTHR33238:SF7">
    <property type="entry name" value="IRON-DEPENDENT TRANSCRIPTIONAL REGULATOR"/>
    <property type="match status" value="1"/>
</dbReference>
<dbReference type="Gene3D" id="1.10.60.10">
    <property type="entry name" value="Iron dependent repressor, metal binding and dimerisation domain"/>
    <property type="match status" value="1"/>
</dbReference>
<comment type="similarity">
    <text evidence="2">Belongs to the DtxR/MntR family.</text>
</comment>
<dbReference type="Proteomes" id="UP000011645">
    <property type="component" value="Unassembled WGS sequence"/>
</dbReference>
<reference evidence="10 12" key="2">
    <citation type="journal article" date="2014" name="PLoS Genet.">
        <title>Phylogenetically driven sequencing of extremely halophilic archaea reveals strategies for static and dynamic osmo-response.</title>
        <authorList>
            <person name="Becker E.A."/>
            <person name="Seitzer P.M."/>
            <person name="Tritt A."/>
            <person name="Larsen D."/>
            <person name="Krusor M."/>
            <person name="Yao A.I."/>
            <person name="Wu D."/>
            <person name="Madern D."/>
            <person name="Eisen J.A."/>
            <person name="Darling A.E."/>
            <person name="Facciotti M.T."/>
        </authorList>
    </citation>
    <scope>NUCLEOTIDE SEQUENCE [LARGE SCALE GENOMIC DNA]</scope>
    <source>
        <strain evidence="10">B3</strain>
        <strain evidence="12">DSM 18796 / CECT 7217 / JCM 14584 / KCTC 4019 / B3</strain>
    </source>
</reference>
<dbReference type="GO" id="GO:0005737">
    <property type="term" value="C:cytoplasm"/>
    <property type="evidence" value="ECO:0007669"/>
    <property type="project" value="UniProtKB-SubCell"/>
</dbReference>
<dbReference type="SUPFAM" id="SSF50037">
    <property type="entry name" value="C-terminal domain of transcriptional repressors"/>
    <property type="match status" value="1"/>
</dbReference>
<organism evidence="9 11">
    <name type="scientific">Halalkalicoccus jeotgali (strain DSM 18796 / CECT 7217 / JCM 14584 / KCTC 4019 / B3)</name>
    <dbReference type="NCBI Taxonomy" id="795797"/>
    <lineage>
        <taxon>Archaea</taxon>
        <taxon>Methanobacteriati</taxon>
        <taxon>Methanobacteriota</taxon>
        <taxon>Stenosarchaea group</taxon>
        <taxon>Halobacteria</taxon>
        <taxon>Halobacteriales</taxon>
        <taxon>Halococcaceae</taxon>
        <taxon>Halalkalicoccus</taxon>
    </lineage>
</organism>
<keyword evidence="12" id="KW-1185">Reference proteome</keyword>
<evidence type="ECO:0000313" key="10">
    <source>
        <dbReference type="EMBL" id="ELY37075.1"/>
    </source>
</evidence>
<evidence type="ECO:0000256" key="6">
    <source>
        <dbReference type="ARBA" id="ARBA00023125"/>
    </source>
</evidence>
<dbReference type="EMBL" id="AOHV01000027">
    <property type="protein sequence ID" value="ELY37075.1"/>
    <property type="molecule type" value="Genomic_DNA"/>
</dbReference>
<dbReference type="OrthoDB" id="24735at2157"/>
<dbReference type="Gene3D" id="2.30.30.90">
    <property type="match status" value="1"/>
</dbReference>
<dbReference type="InterPro" id="IPR012318">
    <property type="entry name" value="HTH_CRP"/>
</dbReference>
<comment type="subcellular location">
    <subcellularLocation>
        <location evidence="1">Cytoplasm</location>
    </subcellularLocation>
</comment>
<dbReference type="HOGENOM" id="CLU_069532_0_2_2"/>
<evidence type="ECO:0000256" key="3">
    <source>
        <dbReference type="ARBA" id="ARBA00011738"/>
    </source>
</evidence>
<dbReference type="InterPro" id="IPR038157">
    <property type="entry name" value="FeoA_core_dom"/>
</dbReference>
<dbReference type="InterPro" id="IPR022689">
    <property type="entry name" value="Iron_dep_repressor"/>
</dbReference>
<dbReference type="InterPro" id="IPR001367">
    <property type="entry name" value="Fe_dep_repressor"/>
</dbReference>
<dbReference type="InterPro" id="IPR036421">
    <property type="entry name" value="Fe_dep_repressor_sf"/>
</dbReference>
<name>D8J972_HALJB</name>
<dbReference type="SMART" id="SM00899">
    <property type="entry name" value="FeoA"/>
    <property type="match status" value="1"/>
</dbReference>
<keyword evidence="4" id="KW-0408">Iron</keyword>
<accession>D8J972</accession>
<dbReference type="Gene3D" id="1.10.10.10">
    <property type="entry name" value="Winged helix-like DNA-binding domain superfamily/Winged helix DNA-binding domain"/>
    <property type="match status" value="1"/>
</dbReference>
<dbReference type="InterPro" id="IPR036388">
    <property type="entry name" value="WH-like_DNA-bd_sf"/>
</dbReference>
<keyword evidence="6" id="KW-0238">DNA-binding</keyword>
<dbReference type="SUPFAM" id="SSF46785">
    <property type="entry name" value="Winged helix' DNA-binding domain"/>
    <property type="match status" value="1"/>
</dbReference>
<dbReference type="GO" id="GO:0003700">
    <property type="term" value="F:DNA-binding transcription factor activity"/>
    <property type="evidence" value="ECO:0007669"/>
    <property type="project" value="InterPro"/>
</dbReference>
<evidence type="ECO:0000256" key="7">
    <source>
        <dbReference type="ARBA" id="ARBA00023163"/>
    </source>
</evidence>
<dbReference type="InterPro" id="IPR050536">
    <property type="entry name" value="DtxR_MntR_Metal-Reg"/>
</dbReference>
<evidence type="ECO:0000259" key="8">
    <source>
        <dbReference type="PROSITE" id="PS50944"/>
    </source>
</evidence>
<evidence type="ECO:0000313" key="11">
    <source>
        <dbReference type="Proteomes" id="UP000000390"/>
    </source>
</evidence>
<feature type="domain" description="HTH dtxR-type" evidence="8">
    <location>
        <begin position="6"/>
        <end position="69"/>
    </location>
</feature>
<keyword evidence="7" id="KW-0804">Transcription</keyword>
<dbReference type="eggNOG" id="arCOG02099">
    <property type="taxonomic scope" value="Archaea"/>
</dbReference>
<dbReference type="SUPFAM" id="SSF47979">
    <property type="entry name" value="Iron-dependent repressor protein, dimerization domain"/>
    <property type="match status" value="1"/>
</dbReference>
<dbReference type="EMBL" id="CP002062">
    <property type="protein sequence ID" value="ADJ16341.1"/>
    <property type="molecule type" value="Genomic_DNA"/>
</dbReference>